<feature type="non-terminal residue" evidence="1">
    <location>
        <position position="1"/>
    </location>
</feature>
<accession>A0A8S3EJT1</accession>
<name>A0A8S3EJT1_9BILA</name>
<proteinExistence type="predicted"/>
<comment type="caution">
    <text evidence="1">The sequence shown here is derived from an EMBL/GenBank/DDBJ whole genome shotgun (WGS) entry which is preliminary data.</text>
</comment>
<dbReference type="PANTHER" id="PTHR37162:SF1">
    <property type="entry name" value="BED-TYPE DOMAIN-CONTAINING PROTEIN"/>
    <property type="match status" value="1"/>
</dbReference>
<protein>
    <submittedName>
        <fullName evidence="1">Uncharacterized protein</fullName>
    </submittedName>
</protein>
<dbReference type="AlphaFoldDB" id="A0A8S3EJT1"/>
<gene>
    <name evidence="1" type="ORF">BYL167_LOCUS58733</name>
</gene>
<dbReference type="PANTHER" id="PTHR37162">
    <property type="entry name" value="HAT FAMILY DIMERISATION DOMAINCONTAINING PROTEIN-RELATED"/>
    <property type="match status" value="1"/>
</dbReference>
<dbReference type="Proteomes" id="UP000681967">
    <property type="component" value="Unassembled WGS sequence"/>
</dbReference>
<evidence type="ECO:0000313" key="2">
    <source>
        <dbReference type="Proteomes" id="UP000681967"/>
    </source>
</evidence>
<organism evidence="1 2">
    <name type="scientific">Rotaria magnacalcarata</name>
    <dbReference type="NCBI Taxonomy" id="392030"/>
    <lineage>
        <taxon>Eukaryota</taxon>
        <taxon>Metazoa</taxon>
        <taxon>Spiralia</taxon>
        <taxon>Gnathifera</taxon>
        <taxon>Rotifera</taxon>
        <taxon>Eurotatoria</taxon>
        <taxon>Bdelloidea</taxon>
        <taxon>Philodinida</taxon>
        <taxon>Philodinidae</taxon>
        <taxon>Rotaria</taxon>
    </lineage>
</organism>
<evidence type="ECO:0000313" key="1">
    <source>
        <dbReference type="EMBL" id="CAF5056437.1"/>
    </source>
</evidence>
<sequence length="261" mass="29231">VLYQSEEVEILEEDELSSKARSTLSEIDKKQKDKREKKKGIFNVDRQLITTTLKPNREKDEIAAAEATLVYHGVSHGISYLAQQCTTTVLKNLFSSLSIASSLSCGRTKAAAIATDVLAPYFTHHVIQEMKLAFYYSLSLDASNKGNLKTYPFCVQYFSDVGVKKVIIDFIDDSSESAIDIHRNARQILDKYELNLYGLTAIGADNTNVNMGEYHSVFALFRDEKPTLLKVQDNTIILYQDLITNLSIPVPKNSSKSDFGI</sequence>
<dbReference type="EMBL" id="CAJOBH010227291">
    <property type="protein sequence ID" value="CAF5056437.1"/>
    <property type="molecule type" value="Genomic_DNA"/>
</dbReference>
<reference evidence="1" key="1">
    <citation type="submission" date="2021-02" db="EMBL/GenBank/DDBJ databases">
        <authorList>
            <person name="Nowell W R."/>
        </authorList>
    </citation>
    <scope>NUCLEOTIDE SEQUENCE</scope>
</reference>